<dbReference type="GO" id="GO:0016874">
    <property type="term" value="F:ligase activity"/>
    <property type="evidence" value="ECO:0007669"/>
    <property type="project" value="UniProtKB-KW"/>
</dbReference>
<dbReference type="GO" id="GO:0043041">
    <property type="term" value="P:amino acid activation for nonribosomal peptide biosynthetic process"/>
    <property type="evidence" value="ECO:0007669"/>
    <property type="project" value="TreeGrafter"/>
</dbReference>
<keyword evidence="6" id="KW-1185">Reference proteome</keyword>
<dbReference type="RefSeq" id="WP_052375922.1">
    <property type="nucleotide sequence ID" value="NZ_ASRX01000043.1"/>
</dbReference>
<dbReference type="Gene3D" id="1.10.1200.10">
    <property type="entry name" value="ACP-like"/>
    <property type="match status" value="1"/>
</dbReference>
<dbReference type="FunFam" id="1.10.1200.10:FF:000016">
    <property type="entry name" value="Non-ribosomal peptide synthase"/>
    <property type="match status" value="1"/>
</dbReference>
<protein>
    <submittedName>
        <fullName evidence="5">Long-chain-fatty-acid--CoA ligase</fullName>
    </submittedName>
</protein>
<keyword evidence="2" id="KW-0597">Phosphoprotein</keyword>
<dbReference type="SUPFAM" id="SSF52777">
    <property type="entry name" value="CoA-dependent acyltransferases"/>
    <property type="match status" value="2"/>
</dbReference>
<dbReference type="InterPro" id="IPR010033">
    <property type="entry name" value="HAD_SF_ppase_IIIC"/>
</dbReference>
<comment type="caution">
    <text evidence="5">The sequence shown here is derived from an EMBL/GenBank/DDBJ whole genome shotgun (WGS) entry which is preliminary data.</text>
</comment>
<dbReference type="InterPro" id="IPR025110">
    <property type="entry name" value="AMP-bd_C"/>
</dbReference>
<dbReference type="Proteomes" id="UP000019678">
    <property type="component" value="Unassembled WGS sequence"/>
</dbReference>
<evidence type="ECO:0000256" key="3">
    <source>
        <dbReference type="SAM" id="MobiDB-lite"/>
    </source>
</evidence>
<dbReference type="FunFam" id="3.40.50.980:FF:000001">
    <property type="entry name" value="Non-ribosomal peptide synthetase"/>
    <property type="match status" value="1"/>
</dbReference>
<evidence type="ECO:0000313" key="6">
    <source>
        <dbReference type="Proteomes" id="UP000019678"/>
    </source>
</evidence>
<evidence type="ECO:0000259" key="4">
    <source>
        <dbReference type="PROSITE" id="PS50075"/>
    </source>
</evidence>
<evidence type="ECO:0000256" key="1">
    <source>
        <dbReference type="ARBA" id="ARBA00022450"/>
    </source>
</evidence>
<dbReference type="InterPro" id="IPR016181">
    <property type="entry name" value="Acyl_CoA_acyltransferase"/>
</dbReference>
<dbReference type="SUPFAM" id="SSF56784">
    <property type="entry name" value="HAD-like"/>
    <property type="match status" value="1"/>
</dbReference>
<proteinExistence type="predicted"/>
<dbReference type="Gene3D" id="3.40.50.1820">
    <property type="entry name" value="alpha/beta hydrolase"/>
    <property type="match status" value="1"/>
</dbReference>
<dbReference type="Gene3D" id="3.40.50.1000">
    <property type="entry name" value="HAD superfamily/HAD-like"/>
    <property type="match status" value="1"/>
</dbReference>
<dbReference type="InterPro" id="IPR010071">
    <property type="entry name" value="AA_adenyl_dom"/>
</dbReference>
<feature type="compositionally biased region" description="Basic and acidic residues" evidence="3">
    <location>
        <begin position="997"/>
        <end position="1007"/>
    </location>
</feature>
<dbReference type="OrthoDB" id="9757540at2"/>
<reference evidence="5 6" key="1">
    <citation type="submission" date="2013-05" db="EMBL/GenBank/DDBJ databases">
        <title>Genome assembly of Chondromyces apiculatus DSM 436.</title>
        <authorList>
            <person name="Sharma G."/>
            <person name="Khatri I."/>
            <person name="Kaur C."/>
            <person name="Mayilraj S."/>
            <person name="Subramanian S."/>
        </authorList>
    </citation>
    <scope>NUCLEOTIDE SEQUENCE [LARGE SCALE GENOMIC DNA]</scope>
    <source>
        <strain evidence="5 6">DSM 436</strain>
    </source>
</reference>
<dbReference type="EMBL" id="ASRX01000043">
    <property type="protein sequence ID" value="EYF03728.1"/>
    <property type="molecule type" value="Genomic_DNA"/>
</dbReference>
<dbReference type="PROSITE" id="PS00455">
    <property type="entry name" value="AMP_BINDING"/>
    <property type="match status" value="1"/>
</dbReference>
<dbReference type="CDD" id="cd19531">
    <property type="entry name" value="LCL_NRPS-like"/>
    <property type="match status" value="1"/>
</dbReference>
<dbReference type="eggNOG" id="COG1020">
    <property type="taxonomic scope" value="Bacteria"/>
</dbReference>
<dbReference type="GO" id="GO:0044550">
    <property type="term" value="P:secondary metabolite biosynthetic process"/>
    <property type="evidence" value="ECO:0007669"/>
    <property type="project" value="TreeGrafter"/>
</dbReference>
<dbReference type="PANTHER" id="PTHR45527:SF1">
    <property type="entry name" value="FATTY ACID SYNTHASE"/>
    <property type="match status" value="1"/>
</dbReference>
<dbReference type="PROSITE" id="PS50075">
    <property type="entry name" value="CARRIER"/>
    <property type="match status" value="1"/>
</dbReference>
<dbReference type="NCBIfam" id="TIGR01681">
    <property type="entry name" value="HAD-SF-IIIC"/>
    <property type="match status" value="1"/>
</dbReference>
<dbReference type="GO" id="GO:0005829">
    <property type="term" value="C:cytosol"/>
    <property type="evidence" value="ECO:0007669"/>
    <property type="project" value="TreeGrafter"/>
</dbReference>
<sequence length="1759" mass="192040">MSTATQKQKTIKCIVWDLDNTLWRGVLLEDAEVALRPGLVEIIQALDARGILQSVASKNDPTVAQGKLEALGLADYFLHPQIGWNAKAGSIKAIAEALNIGLDTFAFVDDDPYERGEVAFSLPEVLCIDAADLSGLLARPEMNPRFITEDSARRRLMYLGDMKRKVAEESFAGPPEAFLATLGMSFTIARAREEDLRRAEELTLRTNQLNTTGVTYAYEELQGFMRSDDHELLIASLTDVHGDYGKIGLALVKREPGLWHLQLLLMSCRVMSRGVGTILLNHIMAEARRHGAQLRADFVETDRNRMMYVTYRFAGFREVARDGQRSILENDLSRIQDPPPYVRVQLPEDHRERAPARPDLTPEQRALLDRWMHGDAPEVPAGDPLRPAGLGPEAPASFAQERLWFLERLQPGTPIYNEPLALRLRGALDLPALTRALTALLERHDVLRTTYAIRDGKLRQTVLAPTPFPLPLTDLTGRPPGERLGAAIASCVEESRRPFDLATGPVVRGRLLRLDGEDHILLLVLHHIACDGWSLDLLMRELSAFYRTEARGEAVALPQLPLRYADYAAWQRKWLDSAPARDALAYWRQQLAGLEPLDIPTDHPRPPVQSHTGRTHTFALPAVFSEQLTALCREHRVTPFMALLAVFQVLLCRHAGQTDIAVGTPVAGRVRTELEPLVGFFVNMLVLRVDLSGDPSFAELLARVREVTLGAYAHQELPFEKLVEELQPKRDLARQPLFQVMFGLHNVQRTDLDLPGIDADLLDIDRGATKFDLSLYLVETEQGLRGLLEHSTDLFDPDTAARIAGQFGRLLEAALANPGCAIGRLPWLTADERAERLRASNAATSNAATDVTAEEPTWDGLCMHQVVEAAVARHPERIALATERTQLTFRQLDERARAWARDLRAAGVGPGVPVGIAMERSPEMVLAALAILKAGGAYVPLDPSHPRARLSVLLRQTRVPLVLTQRRLRHELPETEARILCVEDTPGATDDAADAPDDARATTRDGDADPLAPAAGPDDLAYIIFTSGSSGAPKGAMITHRGLVCLVEAQLDAFRIGPESRVLQCASFSFDASASEIFTALSAGATLWLGPPEPVVAGAELQRLLEDAAITVVTLSPSVLATLTPAPLPALRTLVSAGEACPAALVRRWAPGRRFVNAYGPTEATIGATFSVLDTSDPSGEAAPPIGRPFRHARVHVLDPHLEPVPTGVPGEIYLGGPQVCRGYLHQPALTAARFVPDPFSDRPGARLYRTGDRARGLPDGQLDYLGRADSQTKIRGVRIEPGEVEAALREHPAVKDALVVAREDAAGALQLVAYVVASPTAAAGGPDAPLPSPQAFRDHLAERVPRPHLPAAFVPLDALPLTPNGKIDLRALPAPDTAYRHRTEAPTAPRDTLELELVQIWEDLLDVRPIGVHDDFFTLGGHSLLAVRLEARIRQRLDRDVPVSTLFQAPTIDQLARKLRQQAPPLPRSPLVAVQPRGERTPFFCVHPVGGSVLCYVDLARRLGLDRPFYGLRSPGLHGERAPCEDISEMAALYLEAMRERQPRGPYLLGGWSMGGSIAFEMARMLLAEGEHVALLALIDSHALAPVDLRDGIDDTTLVSLFVLDLARQAGASLPSWGAALDGAEPAQRPALVLDHARAAGLIPPDLDPASVDQTLRVFRGNLLAHCRYTPRPAPVRATLFCGSDPSGWSTGSPDLGWTDLALGGLTLDVLPGDHYALLTDQAEALARRLRARLDAADAPPRRERSSPLTTQRLHGEP</sequence>
<dbReference type="InterPro" id="IPR010037">
    <property type="entry name" value="FkbH_domain"/>
</dbReference>
<dbReference type="SMART" id="SM00823">
    <property type="entry name" value="PKS_PP"/>
    <property type="match status" value="1"/>
</dbReference>
<dbReference type="InterPro" id="IPR001031">
    <property type="entry name" value="Thioesterase"/>
</dbReference>
<dbReference type="Gene3D" id="3.30.559.30">
    <property type="entry name" value="Nonribosomal peptide synthetase, condensation domain"/>
    <property type="match status" value="1"/>
</dbReference>
<dbReference type="InterPro" id="IPR020802">
    <property type="entry name" value="TesA-like"/>
</dbReference>
<dbReference type="FunFam" id="3.40.50.12780:FF:000012">
    <property type="entry name" value="Non-ribosomal peptide synthetase"/>
    <property type="match status" value="1"/>
</dbReference>
<dbReference type="NCBIfam" id="TIGR01733">
    <property type="entry name" value="AA-adenyl-dom"/>
    <property type="match status" value="1"/>
</dbReference>
<dbReference type="Gene3D" id="3.40.50.12780">
    <property type="entry name" value="N-terminal domain of ligase-like"/>
    <property type="match status" value="1"/>
</dbReference>
<dbReference type="Pfam" id="PF00975">
    <property type="entry name" value="Thioesterase"/>
    <property type="match status" value="1"/>
</dbReference>
<gene>
    <name evidence="5" type="ORF">CAP_5339</name>
</gene>
<dbReference type="InterPro" id="IPR045851">
    <property type="entry name" value="AMP-bd_C_sf"/>
</dbReference>
<dbReference type="Gene3D" id="3.30.300.30">
    <property type="match status" value="1"/>
</dbReference>
<evidence type="ECO:0000313" key="5">
    <source>
        <dbReference type="EMBL" id="EYF03728.1"/>
    </source>
</evidence>
<dbReference type="InterPro" id="IPR029058">
    <property type="entry name" value="AB_hydrolase_fold"/>
</dbReference>
<dbReference type="InterPro" id="IPR001242">
    <property type="entry name" value="Condensation_dom"/>
</dbReference>
<dbReference type="Gene3D" id="3.40.630.30">
    <property type="match status" value="1"/>
</dbReference>
<dbReference type="Pfam" id="PF00550">
    <property type="entry name" value="PP-binding"/>
    <property type="match status" value="1"/>
</dbReference>
<dbReference type="InterPro" id="IPR036736">
    <property type="entry name" value="ACP-like_sf"/>
</dbReference>
<dbReference type="SUPFAM" id="SSF56801">
    <property type="entry name" value="Acetyl-CoA synthetase-like"/>
    <property type="match status" value="1"/>
</dbReference>
<dbReference type="InterPro" id="IPR020845">
    <property type="entry name" value="AMP-binding_CS"/>
</dbReference>
<dbReference type="GO" id="GO:0031177">
    <property type="term" value="F:phosphopantetheine binding"/>
    <property type="evidence" value="ECO:0007669"/>
    <property type="project" value="InterPro"/>
</dbReference>
<dbReference type="SUPFAM" id="SSF53474">
    <property type="entry name" value="alpha/beta-Hydrolases"/>
    <property type="match status" value="1"/>
</dbReference>
<dbReference type="GO" id="GO:0072330">
    <property type="term" value="P:monocarboxylic acid biosynthetic process"/>
    <property type="evidence" value="ECO:0007669"/>
    <property type="project" value="UniProtKB-ARBA"/>
</dbReference>
<dbReference type="Pfam" id="PF00501">
    <property type="entry name" value="AMP-binding"/>
    <property type="match status" value="1"/>
</dbReference>
<dbReference type="InterPro" id="IPR023214">
    <property type="entry name" value="HAD_sf"/>
</dbReference>
<feature type="compositionally biased region" description="Basic and acidic residues" evidence="3">
    <location>
        <begin position="1737"/>
        <end position="1747"/>
    </location>
</feature>
<dbReference type="InterPro" id="IPR000873">
    <property type="entry name" value="AMP-dep_synth/lig_dom"/>
</dbReference>
<feature type="region of interest" description="Disordered" evidence="3">
    <location>
        <begin position="1737"/>
        <end position="1759"/>
    </location>
</feature>
<dbReference type="NCBIfam" id="TIGR01686">
    <property type="entry name" value="FkbH"/>
    <property type="match status" value="1"/>
</dbReference>
<dbReference type="FunFam" id="2.30.38.10:FF:000001">
    <property type="entry name" value="Non-ribosomal peptide synthetase PvdI"/>
    <property type="match status" value="1"/>
</dbReference>
<dbReference type="SMART" id="SM00824">
    <property type="entry name" value="PKS_TE"/>
    <property type="match status" value="1"/>
</dbReference>
<organism evidence="5 6">
    <name type="scientific">Chondromyces apiculatus DSM 436</name>
    <dbReference type="NCBI Taxonomy" id="1192034"/>
    <lineage>
        <taxon>Bacteria</taxon>
        <taxon>Pseudomonadati</taxon>
        <taxon>Myxococcota</taxon>
        <taxon>Polyangia</taxon>
        <taxon>Polyangiales</taxon>
        <taxon>Polyangiaceae</taxon>
        <taxon>Chondromyces</taxon>
    </lineage>
</organism>
<dbReference type="PANTHER" id="PTHR45527">
    <property type="entry name" value="NONRIBOSOMAL PEPTIDE SYNTHETASE"/>
    <property type="match status" value="1"/>
</dbReference>
<dbReference type="Gene3D" id="3.30.559.10">
    <property type="entry name" value="Chloramphenicol acetyltransferase-like domain"/>
    <property type="match status" value="1"/>
</dbReference>
<dbReference type="InterPro" id="IPR009081">
    <property type="entry name" value="PP-bd_ACP"/>
</dbReference>
<dbReference type="InterPro" id="IPR036412">
    <property type="entry name" value="HAD-like_sf"/>
</dbReference>
<dbReference type="InterPro" id="IPR042099">
    <property type="entry name" value="ANL_N_sf"/>
</dbReference>
<dbReference type="STRING" id="1192034.CAP_5339"/>
<feature type="domain" description="Carrier" evidence="4">
    <location>
        <begin position="1389"/>
        <end position="1464"/>
    </location>
</feature>
<name>A0A017T3B5_9BACT</name>
<dbReference type="InterPro" id="IPR023213">
    <property type="entry name" value="CAT-like_dom_sf"/>
</dbReference>
<feature type="compositionally biased region" description="Polar residues" evidence="3">
    <location>
        <begin position="1748"/>
        <end position="1759"/>
    </location>
</feature>
<dbReference type="Pfam" id="PF00668">
    <property type="entry name" value="Condensation"/>
    <property type="match status" value="1"/>
</dbReference>
<dbReference type="SUPFAM" id="SSF47336">
    <property type="entry name" value="ACP-like"/>
    <property type="match status" value="1"/>
</dbReference>
<evidence type="ECO:0000256" key="2">
    <source>
        <dbReference type="ARBA" id="ARBA00022553"/>
    </source>
</evidence>
<feature type="region of interest" description="Disordered" evidence="3">
    <location>
        <begin position="985"/>
        <end position="1014"/>
    </location>
</feature>
<dbReference type="Pfam" id="PF13193">
    <property type="entry name" value="AMP-binding_C"/>
    <property type="match status" value="1"/>
</dbReference>
<accession>A0A017T3B5</accession>
<keyword evidence="5" id="KW-0436">Ligase</keyword>
<keyword evidence="1" id="KW-0596">Phosphopantetheine</keyword>
<dbReference type="SUPFAM" id="SSF55729">
    <property type="entry name" value="Acyl-CoA N-acyltransferases (Nat)"/>
    <property type="match status" value="1"/>
</dbReference>
<dbReference type="InterPro" id="IPR020806">
    <property type="entry name" value="PKS_PP-bd"/>
</dbReference>